<evidence type="ECO:0000256" key="1">
    <source>
        <dbReference type="ARBA" id="ARBA00022490"/>
    </source>
</evidence>
<evidence type="ECO:0000259" key="8">
    <source>
        <dbReference type="Pfam" id="PF12804"/>
    </source>
</evidence>
<keyword evidence="1" id="KW-0963">Cytoplasm</keyword>
<keyword evidence="2" id="KW-0808">Transferase</keyword>
<comment type="caution">
    <text evidence="9">The sequence shown here is derived from an EMBL/GenBank/DDBJ whole genome shotgun (WGS) entry which is preliminary data.</text>
</comment>
<evidence type="ECO:0000256" key="4">
    <source>
        <dbReference type="ARBA" id="ARBA00022741"/>
    </source>
</evidence>
<evidence type="ECO:0000256" key="2">
    <source>
        <dbReference type="ARBA" id="ARBA00022679"/>
    </source>
</evidence>
<keyword evidence="3" id="KW-0479">Metal-binding</keyword>
<dbReference type="InterPro" id="IPR029044">
    <property type="entry name" value="Nucleotide-diphossugar_trans"/>
</dbReference>
<evidence type="ECO:0000256" key="7">
    <source>
        <dbReference type="ARBA" id="ARBA00023150"/>
    </source>
</evidence>
<protein>
    <submittedName>
        <fullName evidence="9">Molybdopterin-guanine dinucleotide biosynthesis protein A</fullName>
    </submittedName>
</protein>
<dbReference type="GO" id="GO:0046872">
    <property type="term" value="F:metal ion binding"/>
    <property type="evidence" value="ECO:0007669"/>
    <property type="project" value="UniProtKB-KW"/>
</dbReference>
<dbReference type="PANTHER" id="PTHR19136:SF81">
    <property type="entry name" value="MOLYBDENUM COFACTOR GUANYLYLTRANSFERASE"/>
    <property type="match status" value="1"/>
</dbReference>
<evidence type="ECO:0000313" key="9">
    <source>
        <dbReference type="EMBL" id="KCZ90350.1"/>
    </source>
</evidence>
<accession>A0A059FI74</accession>
<keyword evidence="4" id="KW-0547">Nucleotide-binding</keyword>
<gene>
    <name evidence="9" type="ORF">HJA_03946</name>
</gene>
<evidence type="ECO:0000313" key="10">
    <source>
        <dbReference type="Proteomes" id="UP000024816"/>
    </source>
</evidence>
<organism evidence="9 10">
    <name type="scientific">Hyphomonas jannaschiana VP2</name>
    <dbReference type="NCBI Taxonomy" id="1280952"/>
    <lineage>
        <taxon>Bacteria</taxon>
        <taxon>Pseudomonadati</taxon>
        <taxon>Pseudomonadota</taxon>
        <taxon>Alphaproteobacteria</taxon>
        <taxon>Hyphomonadales</taxon>
        <taxon>Hyphomonadaceae</taxon>
        <taxon>Hyphomonas</taxon>
    </lineage>
</organism>
<dbReference type="Gene3D" id="3.90.550.10">
    <property type="entry name" value="Spore Coat Polysaccharide Biosynthesis Protein SpsA, Chain A"/>
    <property type="match status" value="1"/>
</dbReference>
<dbReference type="GO" id="GO:0006777">
    <property type="term" value="P:Mo-molybdopterin cofactor biosynthetic process"/>
    <property type="evidence" value="ECO:0007669"/>
    <property type="project" value="UniProtKB-KW"/>
</dbReference>
<dbReference type="InterPro" id="IPR013482">
    <property type="entry name" value="Molybde_CF_guanTrfase"/>
</dbReference>
<dbReference type="EMBL" id="ARYJ01000002">
    <property type="protein sequence ID" value="KCZ90350.1"/>
    <property type="molecule type" value="Genomic_DNA"/>
</dbReference>
<dbReference type="InterPro" id="IPR025877">
    <property type="entry name" value="MobA-like_NTP_Trfase"/>
</dbReference>
<dbReference type="STRING" id="1280952.HJA_03946"/>
<keyword evidence="10" id="KW-1185">Reference proteome</keyword>
<keyword evidence="5" id="KW-0460">Magnesium</keyword>
<feature type="domain" description="MobA-like NTP transferase" evidence="8">
    <location>
        <begin position="1"/>
        <end position="143"/>
    </location>
</feature>
<dbReference type="eggNOG" id="COG0746">
    <property type="taxonomic scope" value="Bacteria"/>
</dbReference>
<name>A0A059FI74_9PROT</name>
<sequence>MGGGKPERLFRGRRLIDPVIDLVNAWHVPAVMCVREPAQVKQKAYQCILDRPDIEGPLAGLLAAFDWACGENLERILTLPCDTPLLPADVLEKLCGASKAGKRPAVAVSNGRRHPVCAVWPAESFGRVEAYAAAGRRSLVGALEACGAVDVEWPEGEPDLFVNINTPDDLARLEN</sequence>
<dbReference type="CDD" id="cd02503">
    <property type="entry name" value="MobA"/>
    <property type="match status" value="1"/>
</dbReference>
<dbReference type="GO" id="GO:0016779">
    <property type="term" value="F:nucleotidyltransferase activity"/>
    <property type="evidence" value="ECO:0007669"/>
    <property type="project" value="TreeGrafter"/>
</dbReference>
<dbReference type="GO" id="GO:0005525">
    <property type="term" value="F:GTP binding"/>
    <property type="evidence" value="ECO:0007669"/>
    <property type="project" value="UniProtKB-KW"/>
</dbReference>
<proteinExistence type="predicted"/>
<dbReference type="SUPFAM" id="SSF53448">
    <property type="entry name" value="Nucleotide-diphospho-sugar transferases"/>
    <property type="match status" value="1"/>
</dbReference>
<dbReference type="Pfam" id="PF12804">
    <property type="entry name" value="NTP_transf_3"/>
    <property type="match status" value="1"/>
</dbReference>
<evidence type="ECO:0000256" key="3">
    <source>
        <dbReference type="ARBA" id="ARBA00022723"/>
    </source>
</evidence>
<keyword evidence="7" id="KW-0501">Molybdenum cofactor biosynthesis</keyword>
<dbReference type="PATRIC" id="fig|1280952.3.peg.786"/>
<dbReference type="AlphaFoldDB" id="A0A059FI74"/>
<evidence type="ECO:0000256" key="6">
    <source>
        <dbReference type="ARBA" id="ARBA00023134"/>
    </source>
</evidence>
<evidence type="ECO:0000256" key="5">
    <source>
        <dbReference type="ARBA" id="ARBA00022842"/>
    </source>
</evidence>
<dbReference type="PANTHER" id="PTHR19136">
    <property type="entry name" value="MOLYBDENUM COFACTOR GUANYLYLTRANSFERASE"/>
    <property type="match status" value="1"/>
</dbReference>
<keyword evidence="6" id="KW-0342">GTP-binding</keyword>
<reference evidence="9 10" key="1">
    <citation type="journal article" date="2014" name="Antonie Van Leeuwenhoek">
        <title>Hyphomonas beringensis sp. nov. and Hyphomonas chukchiensis sp. nov., isolated from surface seawater of the Bering Sea and Chukchi Sea.</title>
        <authorList>
            <person name="Li C."/>
            <person name="Lai Q."/>
            <person name="Li G."/>
            <person name="Dong C."/>
            <person name="Wang J."/>
            <person name="Liao Y."/>
            <person name="Shao Z."/>
        </authorList>
    </citation>
    <scope>NUCLEOTIDE SEQUENCE [LARGE SCALE GENOMIC DNA]</scope>
    <source>
        <strain evidence="9 10">VP2</strain>
    </source>
</reference>
<dbReference type="Proteomes" id="UP000024816">
    <property type="component" value="Unassembled WGS sequence"/>
</dbReference>